<dbReference type="RefSeq" id="XP_002797092.1">
    <property type="nucleotide sequence ID" value="XM_002797046.2"/>
</dbReference>
<gene>
    <name evidence="1" type="ORF">PAAG_00951</name>
</gene>
<accession>C1GR06</accession>
<dbReference type="SMART" id="SM00753">
    <property type="entry name" value="PAM"/>
    <property type="match status" value="1"/>
</dbReference>
<organism evidence="1 2">
    <name type="scientific">Paracoccidioides lutzii (strain ATCC MYA-826 / Pb01)</name>
    <name type="common">Paracoccidioides brasiliensis</name>
    <dbReference type="NCBI Taxonomy" id="502779"/>
    <lineage>
        <taxon>Eukaryota</taxon>
        <taxon>Fungi</taxon>
        <taxon>Dikarya</taxon>
        <taxon>Ascomycota</taxon>
        <taxon>Pezizomycotina</taxon>
        <taxon>Eurotiomycetes</taxon>
        <taxon>Eurotiomycetidae</taxon>
        <taxon>Onygenales</taxon>
        <taxon>Ajellomycetaceae</taxon>
        <taxon>Paracoccidioides</taxon>
    </lineage>
</organism>
<dbReference type="KEGG" id="pbl:PAAG_00951"/>
<dbReference type="EMBL" id="KN293993">
    <property type="protein sequence ID" value="EEH38030.1"/>
    <property type="molecule type" value="Genomic_DNA"/>
</dbReference>
<evidence type="ECO:0000313" key="2">
    <source>
        <dbReference type="Proteomes" id="UP000002059"/>
    </source>
</evidence>
<dbReference type="Gene3D" id="1.10.10.10">
    <property type="entry name" value="Winged helix-like DNA-binding domain superfamily/Winged helix DNA-binding domain"/>
    <property type="match status" value="1"/>
</dbReference>
<dbReference type="PANTHER" id="PTHR12732">
    <property type="entry name" value="UNCHARACTERIZED PROTEASOME COMPONENT REGION PCI-CONTAINING"/>
    <property type="match status" value="1"/>
</dbReference>
<dbReference type="PANTHER" id="PTHR12732:SF0">
    <property type="entry name" value="PCI DOMAIN-CONTAINING PROTEIN 2"/>
    <property type="match status" value="1"/>
</dbReference>
<dbReference type="OMA" id="INRMFTL"/>
<dbReference type="OrthoDB" id="10252687at2759"/>
<dbReference type="InterPro" id="IPR045114">
    <property type="entry name" value="Csn12-like"/>
</dbReference>
<dbReference type="Proteomes" id="UP000002059">
    <property type="component" value="Partially assembled WGS sequence"/>
</dbReference>
<dbReference type="GO" id="GO:0003690">
    <property type="term" value="F:double-stranded DNA binding"/>
    <property type="evidence" value="ECO:0007669"/>
    <property type="project" value="InterPro"/>
</dbReference>
<name>C1GR06_PARBA</name>
<dbReference type="GO" id="GO:0003723">
    <property type="term" value="F:RNA binding"/>
    <property type="evidence" value="ECO:0007669"/>
    <property type="project" value="InterPro"/>
</dbReference>
<keyword evidence="2" id="KW-1185">Reference proteome</keyword>
<dbReference type="HOGENOM" id="CLU_031567_1_0_1"/>
<proteinExistence type="predicted"/>
<dbReference type="InterPro" id="IPR036388">
    <property type="entry name" value="WH-like_DNA-bd_sf"/>
</dbReference>
<dbReference type="AlphaFoldDB" id="C1GR06"/>
<dbReference type="GeneID" id="9100751"/>
<dbReference type="STRING" id="502779.C1GR06"/>
<dbReference type="VEuPathDB" id="FungiDB:PAAG_00951"/>
<protein>
    <submittedName>
        <fullName evidence="1">COP9 signalosome complex subunit 12</fullName>
    </submittedName>
</protein>
<reference evidence="1 2" key="1">
    <citation type="journal article" date="2011" name="PLoS Genet.">
        <title>Comparative genomic analysis of human fungal pathogens causing paracoccidioidomycosis.</title>
        <authorList>
            <person name="Desjardins C.A."/>
            <person name="Champion M.D."/>
            <person name="Holder J.W."/>
            <person name="Muszewska A."/>
            <person name="Goldberg J."/>
            <person name="Bailao A.M."/>
            <person name="Brigido M.M."/>
            <person name="Ferreira M.E."/>
            <person name="Garcia A.M."/>
            <person name="Grynberg M."/>
            <person name="Gujja S."/>
            <person name="Heiman D.I."/>
            <person name="Henn M.R."/>
            <person name="Kodira C.D."/>
            <person name="Leon-Narvaez H."/>
            <person name="Longo L.V."/>
            <person name="Ma L.J."/>
            <person name="Malavazi I."/>
            <person name="Matsuo A.L."/>
            <person name="Morais F.V."/>
            <person name="Pereira M."/>
            <person name="Rodriguez-Brito S."/>
            <person name="Sakthikumar S."/>
            <person name="Salem-Izacc S.M."/>
            <person name="Sykes S.M."/>
            <person name="Teixeira M.M."/>
            <person name="Vallejo M.C."/>
            <person name="Walter M.E."/>
            <person name="Yandava C."/>
            <person name="Young S."/>
            <person name="Zeng Q."/>
            <person name="Zucker J."/>
            <person name="Felipe M.S."/>
            <person name="Goldman G.H."/>
            <person name="Haas B.J."/>
            <person name="McEwen J.G."/>
            <person name="Nino-Vega G."/>
            <person name="Puccia R."/>
            <person name="San-Blas G."/>
            <person name="Soares C.M."/>
            <person name="Birren B.W."/>
            <person name="Cuomo C.A."/>
        </authorList>
    </citation>
    <scope>NUCLEOTIDE SEQUENCE [LARGE SCALE GENOMIC DNA]</scope>
    <source>
        <strain evidence="2">ATCC MYA-826 / Pb01</strain>
    </source>
</reference>
<evidence type="ECO:0000313" key="1">
    <source>
        <dbReference type="EMBL" id="EEH38030.1"/>
    </source>
</evidence>
<sequence length="456" mass="51297">MSAIFAEFKAAQLVGSGSALAATITPIAPPKDPDRLRDFYYFTNAANVQSDVRFAVLQDRSTGIKLPKQEGNAWVDVFVAFWKVVAEIVEIEESPQTGSWTKVFNAWKQVANLLIRGYTNGGFQAWTLPCLYIVGRYLRIFAMEADSSTSQDSDTFNDSFRDDVVSDASKNAKLEESSQIINRMFTLCLHDRAPLEESRKWGVYNTVNLSFKTYFKLGAISSCKSLLRAIEASHADLPPISAFPKSHIVTFKYYLGVICFLEENYAEAEVHLTYAWKMCHPEAKKNRELILTYLIPCHIVTTHTLPTHRLLAPYPRLENLYSPLSKCIKKGDLTGFDAAMAAGENEFVRRRIYLPLERGRDIALRNLFRKVFLAGGFDPPVNGQSPIRRTRVPVAEFAAAIRLGNKVDEKAPLDMDEVECFLANLIYKVAANSIDQRFRPRPRGVLGPNTICLLTC</sequence>
<dbReference type="eggNOG" id="KOG2688">
    <property type="taxonomic scope" value="Eukaryota"/>
</dbReference>